<proteinExistence type="predicted"/>
<dbReference type="InterPro" id="IPR041219">
    <property type="entry name" value="Phage_lysozyme2"/>
</dbReference>
<evidence type="ECO:0000313" key="5">
    <source>
        <dbReference type="Proteomes" id="UP000199475"/>
    </source>
</evidence>
<dbReference type="SUPFAM" id="SSF47090">
    <property type="entry name" value="PGBD-like"/>
    <property type="match status" value="2"/>
</dbReference>
<dbReference type="InterPro" id="IPR002477">
    <property type="entry name" value="Peptidoglycan-bd-like"/>
</dbReference>
<dbReference type="Pfam" id="PF18013">
    <property type="entry name" value="Phage_lysozyme2"/>
    <property type="match status" value="1"/>
</dbReference>
<organism evidence="4 5">
    <name type="scientific">Tessaracoccus oleiagri</name>
    <dbReference type="NCBI Taxonomy" id="686624"/>
    <lineage>
        <taxon>Bacteria</taxon>
        <taxon>Bacillati</taxon>
        <taxon>Actinomycetota</taxon>
        <taxon>Actinomycetes</taxon>
        <taxon>Propionibacteriales</taxon>
        <taxon>Propionibacteriaceae</taxon>
        <taxon>Tessaracoccus</taxon>
    </lineage>
</organism>
<evidence type="ECO:0000259" key="2">
    <source>
        <dbReference type="Pfam" id="PF01471"/>
    </source>
</evidence>
<feature type="domain" description="Peptidoglycan binding-like" evidence="2">
    <location>
        <begin position="252"/>
        <end position="307"/>
    </location>
</feature>
<dbReference type="Gene3D" id="1.10.530.10">
    <property type="match status" value="1"/>
</dbReference>
<protein>
    <submittedName>
        <fullName evidence="4">Peptidoglycan-binding (PGRP) domain of peptidoglycan hydrolases-containing protein</fullName>
    </submittedName>
</protein>
<dbReference type="GO" id="GO:0016787">
    <property type="term" value="F:hydrolase activity"/>
    <property type="evidence" value="ECO:0007669"/>
    <property type="project" value="UniProtKB-KW"/>
</dbReference>
<sequence length="309" mass="32424">MPTALRRAVAALVVALLGIGALATAAPAQAAANNSEIAYSFFRNKGLTRAQASGLIGNFIVESGGDPINPAAVQYGGGPGRGIAQWEGARRDALFAYADSRGLHWSNLQLQLDFVGKELRGTESYAYTKLKETSTADAAAIAVRIYYERPSVHADPQRMAWSNYVATRYGGMNAVNTSSFPTIREGARNGAFVTLQYALKARGYSIVVDGQFGSGTKSTVLAFQRSRGLVADGVVGPITWEALLPTLPQGATGSAVTALQLELVSTGHKMVVDGSFGTGTHATVVAFQGDHGLYRDGAVGPVTWPALIS</sequence>
<evidence type="ECO:0000259" key="3">
    <source>
        <dbReference type="Pfam" id="PF18013"/>
    </source>
</evidence>
<keyword evidence="1" id="KW-0732">Signal</keyword>
<feature type="signal peptide" evidence="1">
    <location>
        <begin position="1"/>
        <end position="30"/>
    </location>
</feature>
<dbReference type="Proteomes" id="UP000199475">
    <property type="component" value="Unassembled WGS sequence"/>
</dbReference>
<gene>
    <name evidence="4" type="ORF">SAMN04488242_2201</name>
</gene>
<evidence type="ECO:0000256" key="1">
    <source>
        <dbReference type="SAM" id="SignalP"/>
    </source>
</evidence>
<feature type="domain" description="Phage tail lysozyme" evidence="3">
    <location>
        <begin position="34"/>
        <end position="167"/>
    </location>
</feature>
<reference evidence="4 5" key="1">
    <citation type="submission" date="2016-10" db="EMBL/GenBank/DDBJ databases">
        <authorList>
            <person name="de Groot N.N."/>
        </authorList>
    </citation>
    <scope>NUCLEOTIDE SEQUENCE [LARGE SCALE GENOMIC DNA]</scope>
    <source>
        <strain evidence="4 5">CGMCC 1.9159</strain>
    </source>
</reference>
<dbReference type="Gene3D" id="1.10.101.10">
    <property type="entry name" value="PGBD-like superfamily/PGBD"/>
    <property type="match status" value="2"/>
</dbReference>
<name>A0A1G9LN82_9ACTN</name>
<accession>A0A1G9LN82</accession>
<dbReference type="InterPro" id="IPR036365">
    <property type="entry name" value="PGBD-like_sf"/>
</dbReference>
<feature type="domain" description="Peptidoglycan binding-like" evidence="2">
    <location>
        <begin position="193"/>
        <end position="243"/>
    </location>
</feature>
<keyword evidence="4" id="KW-0378">Hydrolase</keyword>
<keyword evidence="5" id="KW-1185">Reference proteome</keyword>
<dbReference type="EMBL" id="FNGP01000004">
    <property type="protein sequence ID" value="SDL63452.1"/>
    <property type="molecule type" value="Genomic_DNA"/>
</dbReference>
<dbReference type="OrthoDB" id="514320at2"/>
<dbReference type="AlphaFoldDB" id="A0A1G9LN82"/>
<feature type="chain" id="PRO_5011758914" evidence="1">
    <location>
        <begin position="31"/>
        <end position="309"/>
    </location>
</feature>
<dbReference type="InterPro" id="IPR036366">
    <property type="entry name" value="PGBDSf"/>
</dbReference>
<dbReference type="Pfam" id="PF01471">
    <property type="entry name" value="PG_binding_1"/>
    <property type="match status" value="2"/>
</dbReference>
<dbReference type="RefSeq" id="WP_093252083.1">
    <property type="nucleotide sequence ID" value="NZ_FNGP01000004.1"/>
</dbReference>
<evidence type="ECO:0000313" key="4">
    <source>
        <dbReference type="EMBL" id="SDL63452.1"/>
    </source>
</evidence>